<accession>A0ABP5IRA8</accession>
<protein>
    <submittedName>
        <fullName evidence="2">NACHT domain-containing protein</fullName>
    </submittedName>
</protein>
<dbReference type="PANTHER" id="PTHR46844:SF1">
    <property type="entry name" value="SLR5058 PROTEIN"/>
    <property type="match status" value="1"/>
</dbReference>
<feature type="domain" description="NACHT" evidence="1">
    <location>
        <begin position="270"/>
        <end position="596"/>
    </location>
</feature>
<dbReference type="PROSITE" id="PS50837">
    <property type="entry name" value="NACHT"/>
    <property type="match status" value="1"/>
</dbReference>
<dbReference type="SUPFAM" id="SSF52540">
    <property type="entry name" value="P-loop containing nucleoside triphosphate hydrolases"/>
    <property type="match status" value="1"/>
</dbReference>
<dbReference type="Gene3D" id="3.40.50.300">
    <property type="entry name" value="P-loop containing nucleotide triphosphate hydrolases"/>
    <property type="match status" value="1"/>
</dbReference>
<dbReference type="InterPro" id="IPR027417">
    <property type="entry name" value="P-loop_NTPase"/>
</dbReference>
<organism evidence="2 3">
    <name type="scientific">Streptomyces albiaxialis</name>
    <dbReference type="NCBI Taxonomy" id="329523"/>
    <lineage>
        <taxon>Bacteria</taxon>
        <taxon>Bacillati</taxon>
        <taxon>Actinomycetota</taxon>
        <taxon>Actinomycetes</taxon>
        <taxon>Kitasatosporales</taxon>
        <taxon>Streptomycetaceae</taxon>
        <taxon>Streptomyces</taxon>
    </lineage>
</organism>
<dbReference type="Pfam" id="PF05729">
    <property type="entry name" value="NACHT"/>
    <property type="match status" value="1"/>
</dbReference>
<evidence type="ECO:0000313" key="2">
    <source>
        <dbReference type="EMBL" id="GAA2104894.1"/>
    </source>
</evidence>
<evidence type="ECO:0000259" key="1">
    <source>
        <dbReference type="PROSITE" id="PS50837"/>
    </source>
</evidence>
<sequence>MEPTTVAARLASSAVTPLVKRLFVQEGPGAGLTDRPVRIASRVSFRGERRTLTERDLHKLAAELVRRAAEAGGPHEAPDPATRDEVTEALASALHSLGDLDMDDVQAVRLGADGLAALLARRDGSRDGPVASAGSASDRTDGLSEAAEACFRPLLRTACVHILHFFTQRSTFVARTLVEQTRTLEQVVATTDLLAARIPSQTARDARFEQRYADHIARKHGELTIYGLDLRHAREWRLDSAYVSLEATASDGQEGLTAPLPAERALSGQERVLLRGGAGSGKTTLVQWLAVTAARQDALPPSLSHLVGRVPFVLPLRRVGRDGLPPAPDRFLDAVRSSVAGEQPEGWAARVLRAGRGLLLVDGIDEIPEREREPVRRWMRELMGDYPGNLWLVTARPSAVREDWLEHEGFTELSLAPMARADVAEFVRRWHEAAGADPELGTSLLDAVRTAPALAQLAVNPLMCGLLCALHRERRGFLPQGRKDLYEAALSMLLERRDVERGVADGLRLSKETQIQLLQKLAHWLLRNDRAEMERADAVAQLERALVSMAHVTAGPEEVHRYLLERSGLLREPAEGRVDFVHRTFQDYLAAKAAVEEGDFPLLTDNASRDQWEDVVQMAVALGRPAERARILRALVGPAEFRPVMLAMACLKHAVELDPAVRDEVTGRARVFLPPPTVKDAIGMAETCGPLLIGLLPGPEGLTDDQAVRTVTCASHVATDAAITFLGRYCDHPSLAVRRQLAWRWHHFGTEEYGREIIARLDGTGLYFTAHSAAHLRVLRELGGRERIQFFGPHDPAELVGLIDPSRLTALWLTADVRSRDGWSWLDAFPRLRTLVVPEDTPAPDLDGIPAHVQVVTDAHVS</sequence>
<dbReference type="Pfam" id="PF22733">
    <property type="entry name" value="NNH1"/>
    <property type="match status" value="1"/>
</dbReference>
<name>A0ABP5IRA8_9ACTN</name>
<dbReference type="InterPro" id="IPR007111">
    <property type="entry name" value="NACHT_NTPase"/>
</dbReference>
<comment type="caution">
    <text evidence="2">The sequence shown here is derived from an EMBL/GenBank/DDBJ whole genome shotgun (WGS) entry which is preliminary data.</text>
</comment>
<dbReference type="PANTHER" id="PTHR46844">
    <property type="entry name" value="SLR5058 PROTEIN"/>
    <property type="match status" value="1"/>
</dbReference>
<keyword evidence="3" id="KW-1185">Reference proteome</keyword>
<gene>
    <name evidence="2" type="ORF">GCM10009801_80830</name>
</gene>
<dbReference type="RefSeq" id="WP_344535794.1">
    <property type="nucleotide sequence ID" value="NZ_BAAAPE010000032.1"/>
</dbReference>
<evidence type="ECO:0000313" key="3">
    <source>
        <dbReference type="Proteomes" id="UP001500016"/>
    </source>
</evidence>
<reference evidence="3" key="1">
    <citation type="journal article" date="2019" name="Int. J. Syst. Evol. Microbiol.">
        <title>The Global Catalogue of Microorganisms (GCM) 10K type strain sequencing project: providing services to taxonomists for standard genome sequencing and annotation.</title>
        <authorList>
            <consortium name="The Broad Institute Genomics Platform"/>
            <consortium name="The Broad Institute Genome Sequencing Center for Infectious Disease"/>
            <person name="Wu L."/>
            <person name="Ma J."/>
        </authorList>
    </citation>
    <scope>NUCLEOTIDE SEQUENCE [LARGE SCALE GENOMIC DNA]</scope>
    <source>
        <strain evidence="3">JCM 15478</strain>
    </source>
</reference>
<dbReference type="EMBL" id="BAAAPE010000032">
    <property type="protein sequence ID" value="GAA2104894.1"/>
    <property type="molecule type" value="Genomic_DNA"/>
</dbReference>
<proteinExistence type="predicted"/>
<dbReference type="Proteomes" id="UP001500016">
    <property type="component" value="Unassembled WGS sequence"/>
</dbReference>
<dbReference type="InterPro" id="IPR054547">
    <property type="entry name" value="NNH1"/>
</dbReference>